<proteinExistence type="inferred from homology"/>
<dbReference type="EC" id="5.1.99.6" evidence="3 10"/>
<dbReference type="PANTHER" id="PTHR13232">
    <property type="entry name" value="NAD(P)H-HYDRATE EPIMERASE"/>
    <property type="match status" value="1"/>
</dbReference>
<protein>
    <recommendedName>
        <fullName evidence="3 10">NAD(P)H-hydrate epimerase</fullName>
        <ecNumber evidence="3 10">5.1.99.6</ecNumber>
    </recommendedName>
    <alternativeName>
        <fullName evidence="10">NAD(P)HX epimerase</fullName>
    </alternativeName>
</protein>
<dbReference type="Gene3D" id="3.40.50.10260">
    <property type="entry name" value="YjeF N-terminal domain"/>
    <property type="match status" value="1"/>
</dbReference>
<evidence type="ECO:0000256" key="3">
    <source>
        <dbReference type="ARBA" id="ARBA00012228"/>
    </source>
</evidence>
<dbReference type="EMBL" id="CP036433">
    <property type="protein sequence ID" value="QDU98254.1"/>
    <property type="molecule type" value="Genomic_DNA"/>
</dbReference>
<dbReference type="HAMAP" id="MF_01966">
    <property type="entry name" value="NADHX_epimerase"/>
    <property type="match status" value="1"/>
</dbReference>
<evidence type="ECO:0000259" key="11">
    <source>
        <dbReference type="PROSITE" id="PS51385"/>
    </source>
</evidence>
<keyword evidence="5 10" id="KW-0547">Nucleotide-binding</keyword>
<keyword evidence="13" id="KW-1185">Reference proteome</keyword>
<dbReference type="Proteomes" id="UP000317648">
    <property type="component" value="Chromosome"/>
</dbReference>
<dbReference type="GO" id="GO:0052856">
    <property type="term" value="F:NAD(P)HX epimerase activity"/>
    <property type="evidence" value="ECO:0007669"/>
    <property type="project" value="UniProtKB-UniRule"/>
</dbReference>
<evidence type="ECO:0000256" key="9">
    <source>
        <dbReference type="ARBA" id="ARBA00023235"/>
    </source>
</evidence>
<dbReference type="KEGG" id="lcre:Pla8534_61150"/>
<feature type="binding site" evidence="10">
    <location>
        <begin position="134"/>
        <end position="140"/>
    </location>
    <ligand>
        <name>(6S)-NADPHX</name>
        <dbReference type="ChEBI" id="CHEBI:64076"/>
    </ligand>
</feature>
<dbReference type="InterPro" id="IPR036652">
    <property type="entry name" value="YjeF_N_dom_sf"/>
</dbReference>
<comment type="cofactor">
    <cofactor evidence="10">
        <name>K(+)</name>
        <dbReference type="ChEBI" id="CHEBI:29103"/>
    </cofactor>
    <text evidence="10">Binds 1 potassium ion per subunit.</text>
</comment>
<dbReference type="GO" id="GO:0000166">
    <property type="term" value="F:nucleotide binding"/>
    <property type="evidence" value="ECO:0007669"/>
    <property type="project" value="UniProtKB-KW"/>
</dbReference>
<evidence type="ECO:0000256" key="4">
    <source>
        <dbReference type="ARBA" id="ARBA00022723"/>
    </source>
</evidence>
<dbReference type="OrthoDB" id="9806925at2"/>
<dbReference type="InterPro" id="IPR004443">
    <property type="entry name" value="YjeF_N_dom"/>
</dbReference>
<keyword evidence="9 10" id="KW-0413">Isomerase</keyword>
<keyword evidence="8 10" id="KW-0520">NAD</keyword>
<feature type="binding site" evidence="10">
    <location>
        <position position="166"/>
    </location>
    <ligand>
        <name>K(+)</name>
        <dbReference type="ChEBI" id="CHEBI:29103"/>
    </ligand>
</feature>
<feature type="binding site" evidence="10">
    <location>
        <position position="130"/>
    </location>
    <ligand>
        <name>K(+)</name>
        <dbReference type="ChEBI" id="CHEBI:29103"/>
    </ligand>
</feature>
<dbReference type="AlphaFoldDB" id="A0A518E2G2"/>
<dbReference type="Pfam" id="PF03853">
    <property type="entry name" value="YjeF_N"/>
    <property type="match status" value="1"/>
</dbReference>
<dbReference type="GO" id="GO:0046872">
    <property type="term" value="F:metal ion binding"/>
    <property type="evidence" value="ECO:0007669"/>
    <property type="project" value="UniProtKB-KW"/>
</dbReference>
<evidence type="ECO:0000313" key="13">
    <source>
        <dbReference type="Proteomes" id="UP000317648"/>
    </source>
</evidence>
<evidence type="ECO:0000256" key="5">
    <source>
        <dbReference type="ARBA" id="ARBA00022741"/>
    </source>
</evidence>
<dbReference type="NCBIfam" id="TIGR00197">
    <property type="entry name" value="yjeF_nterm"/>
    <property type="match status" value="1"/>
</dbReference>
<dbReference type="RefSeq" id="WP_145057363.1">
    <property type="nucleotide sequence ID" value="NZ_CP036433.1"/>
</dbReference>
<dbReference type="PANTHER" id="PTHR13232:SF10">
    <property type="entry name" value="NAD(P)H-HYDRATE EPIMERASE"/>
    <property type="match status" value="1"/>
</dbReference>
<evidence type="ECO:0000256" key="8">
    <source>
        <dbReference type="ARBA" id="ARBA00023027"/>
    </source>
</evidence>
<gene>
    <name evidence="12" type="primary">nnr_2</name>
    <name evidence="10" type="synonym">nnrE</name>
    <name evidence="12" type="ORF">Pla8534_61150</name>
</gene>
<dbReference type="SUPFAM" id="SSF64153">
    <property type="entry name" value="YjeF N-terminal domain-like"/>
    <property type="match status" value="1"/>
</dbReference>
<dbReference type="PROSITE" id="PS51385">
    <property type="entry name" value="YJEF_N"/>
    <property type="match status" value="1"/>
</dbReference>
<comment type="catalytic activity">
    <reaction evidence="2 10">
        <text>(6R)-NADPHX = (6S)-NADPHX</text>
        <dbReference type="Rhea" id="RHEA:32227"/>
        <dbReference type="ChEBI" id="CHEBI:64076"/>
        <dbReference type="ChEBI" id="CHEBI:64077"/>
        <dbReference type="EC" id="5.1.99.6"/>
    </reaction>
</comment>
<keyword evidence="6 10" id="KW-0521">NADP</keyword>
<organism evidence="12 13">
    <name type="scientific">Lignipirellula cremea</name>
    <dbReference type="NCBI Taxonomy" id="2528010"/>
    <lineage>
        <taxon>Bacteria</taxon>
        <taxon>Pseudomonadati</taxon>
        <taxon>Planctomycetota</taxon>
        <taxon>Planctomycetia</taxon>
        <taxon>Pirellulales</taxon>
        <taxon>Pirellulaceae</taxon>
        <taxon>Lignipirellula</taxon>
    </lineage>
</organism>
<evidence type="ECO:0000256" key="10">
    <source>
        <dbReference type="HAMAP-Rule" id="MF_01966"/>
    </source>
</evidence>
<evidence type="ECO:0000256" key="1">
    <source>
        <dbReference type="ARBA" id="ARBA00000013"/>
    </source>
</evidence>
<comment type="caution">
    <text evidence="10">Lacks conserved residue(s) required for the propagation of feature annotation.</text>
</comment>
<feature type="binding site" evidence="10">
    <location>
        <position position="59"/>
    </location>
    <ligand>
        <name>K(+)</name>
        <dbReference type="ChEBI" id="CHEBI:29103"/>
    </ligand>
</feature>
<accession>A0A518E2G2</accession>
<evidence type="ECO:0000256" key="2">
    <source>
        <dbReference type="ARBA" id="ARBA00000909"/>
    </source>
</evidence>
<feature type="binding site" evidence="10">
    <location>
        <begin position="58"/>
        <end position="62"/>
    </location>
    <ligand>
        <name>(6S)-NADPHX</name>
        <dbReference type="ChEBI" id="CHEBI:64076"/>
    </ligand>
</feature>
<sequence>MEPPVLPRGLIREVDRRAIEEYGIPGLVLMENAARGAADLLLGLGVQGPVAVCCGKGNNGGDGFALARWLDLLGVETRTLVWADEDQLQGDAATNYRLLQQAGLPIEHFRGAYDGEQLSRSLFGVDWIVDALLGTGAEGNPRPPLDAVLRRLNQQPCRRLAIDLPSGLDCETGEPGEPTFRADHTCTFVARKPGFCAPAAAPYLGEIHIRQIGAPRKLILEIAAQNAGQ</sequence>
<evidence type="ECO:0000256" key="7">
    <source>
        <dbReference type="ARBA" id="ARBA00022958"/>
    </source>
</evidence>
<comment type="catalytic activity">
    <reaction evidence="1 10">
        <text>(6R)-NADHX = (6S)-NADHX</text>
        <dbReference type="Rhea" id="RHEA:32215"/>
        <dbReference type="ChEBI" id="CHEBI:64074"/>
        <dbReference type="ChEBI" id="CHEBI:64075"/>
        <dbReference type="EC" id="5.1.99.6"/>
    </reaction>
</comment>
<keyword evidence="4 10" id="KW-0479">Metal-binding</keyword>
<reference evidence="12 13" key="1">
    <citation type="submission" date="2019-02" db="EMBL/GenBank/DDBJ databases">
        <title>Deep-cultivation of Planctomycetes and their phenomic and genomic characterization uncovers novel biology.</title>
        <authorList>
            <person name="Wiegand S."/>
            <person name="Jogler M."/>
            <person name="Boedeker C."/>
            <person name="Pinto D."/>
            <person name="Vollmers J."/>
            <person name="Rivas-Marin E."/>
            <person name="Kohn T."/>
            <person name="Peeters S.H."/>
            <person name="Heuer A."/>
            <person name="Rast P."/>
            <person name="Oberbeckmann S."/>
            <person name="Bunk B."/>
            <person name="Jeske O."/>
            <person name="Meyerdierks A."/>
            <person name="Storesund J.E."/>
            <person name="Kallscheuer N."/>
            <person name="Luecker S."/>
            <person name="Lage O.M."/>
            <person name="Pohl T."/>
            <person name="Merkel B.J."/>
            <person name="Hornburger P."/>
            <person name="Mueller R.-W."/>
            <person name="Bruemmer F."/>
            <person name="Labrenz M."/>
            <person name="Spormann A.M."/>
            <person name="Op den Camp H."/>
            <person name="Overmann J."/>
            <person name="Amann R."/>
            <person name="Jetten M.S.M."/>
            <person name="Mascher T."/>
            <person name="Medema M.H."/>
            <person name="Devos D.P."/>
            <person name="Kaster A.-K."/>
            <person name="Ovreas L."/>
            <person name="Rohde M."/>
            <person name="Galperin M.Y."/>
            <person name="Jogler C."/>
        </authorList>
    </citation>
    <scope>NUCLEOTIDE SEQUENCE [LARGE SCALE GENOMIC DNA]</scope>
    <source>
        <strain evidence="12 13">Pla85_3_4</strain>
    </source>
</reference>
<evidence type="ECO:0000256" key="6">
    <source>
        <dbReference type="ARBA" id="ARBA00022857"/>
    </source>
</evidence>
<keyword evidence="7 10" id="KW-0630">Potassium</keyword>
<evidence type="ECO:0000313" key="12">
    <source>
        <dbReference type="EMBL" id="QDU98254.1"/>
    </source>
</evidence>
<dbReference type="InterPro" id="IPR032976">
    <property type="entry name" value="YJEFN_prot_NAXE-like"/>
</dbReference>
<comment type="similarity">
    <text evidence="10">Belongs to the NnrE/AIBP family.</text>
</comment>
<comment type="function">
    <text evidence="10">Catalyzes the epimerization of the S- and R-forms of NAD(P)HX, a damaged form of NAD(P)H that is a result of enzymatic or heat-dependent hydration. This is a prerequisite for the S-specific NAD(P)H-hydrate dehydratase to allow the repair of both epimers of NAD(P)HX.</text>
</comment>
<feature type="domain" description="YjeF N-terminal" evidence="11">
    <location>
        <begin position="11"/>
        <end position="220"/>
    </location>
</feature>
<feature type="binding site" evidence="10">
    <location>
        <position position="163"/>
    </location>
    <ligand>
        <name>(6S)-NADPHX</name>
        <dbReference type="ChEBI" id="CHEBI:64076"/>
    </ligand>
</feature>
<name>A0A518E2G2_9BACT</name>